<evidence type="ECO:0000313" key="3">
    <source>
        <dbReference type="Proteomes" id="UP000603141"/>
    </source>
</evidence>
<protein>
    <submittedName>
        <fullName evidence="2">Uncharacterized protein</fullName>
    </submittedName>
</protein>
<reference evidence="2" key="1">
    <citation type="submission" date="2021-01" db="EMBL/GenBank/DDBJ databases">
        <title>Modified the classification status of verrucomicrobia.</title>
        <authorList>
            <person name="Feng X."/>
        </authorList>
    </citation>
    <scope>NUCLEOTIDE SEQUENCE</scope>
    <source>
        <strain evidence="2">KCTC 22041</strain>
    </source>
</reference>
<accession>A0A934S566</accession>
<evidence type="ECO:0000256" key="1">
    <source>
        <dbReference type="SAM" id="SignalP"/>
    </source>
</evidence>
<organism evidence="2 3">
    <name type="scientific">Luteolibacter pohnpeiensis</name>
    <dbReference type="NCBI Taxonomy" id="454153"/>
    <lineage>
        <taxon>Bacteria</taxon>
        <taxon>Pseudomonadati</taxon>
        <taxon>Verrucomicrobiota</taxon>
        <taxon>Verrucomicrobiia</taxon>
        <taxon>Verrucomicrobiales</taxon>
        <taxon>Verrucomicrobiaceae</taxon>
        <taxon>Luteolibacter</taxon>
    </lineage>
</organism>
<comment type="caution">
    <text evidence="2">The sequence shown here is derived from an EMBL/GenBank/DDBJ whole genome shotgun (WGS) entry which is preliminary data.</text>
</comment>
<keyword evidence="3" id="KW-1185">Reference proteome</keyword>
<proteinExistence type="predicted"/>
<evidence type="ECO:0000313" key="2">
    <source>
        <dbReference type="EMBL" id="MBK1882088.1"/>
    </source>
</evidence>
<name>A0A934S566_9BACT</name>
<sequence length="245" mass="27383">MKFRAFLPVLPIVAALHAAEVPKVFSGLFEQDVPVRAQNGMVVPPPEIDKYVAKVEKAASKDPDWFNDYSAKAKPGEPLPYHEKLGITQEEYNEYLKLWAKREFKPVSDDLMLMLRKSSGDTWTLTATGAASAISTLRYDPKKDVFLSPNGEMKRLEDIKADSESTLGSWTGSEWRFEEETSLGKTKENIALGKYTDKPYGLIIYRVQEVSSEGTLLIDKSLVLRFALGKAGQIPMGPEPSTKKH</sequence>
<dbReference type="RefSeq" id="WP_200268878.1">
    <property type="nucleotide sequence ID" value="NZ_JAENIJ010000007.1"/>
</dbReference>
<dbReference type="Proteomes" id="UP000603141">
    <property type="component" value="Unassembled WGS sequence"/>
</dbReference>
<feature type="chain" id="PRO_5037612710" evidence="1">
    <location>
        <begin position="19"/>
        <end position="245"/>
    </location>
</feature>
<keyword evidence="1" id="KW-0732">Signal</keyword>
<dbReference type="AlphaFoldDB" id="A0A934S566"/>
<gene>
    <name evidence="2" type="ORF">JIN85_06660</name>
</gene>
<feature type="signal peptide" evidence="1">
    <location>
        <begin position="1"/>
        <end position="18"/>
    </location>
</feature>
<dbReference type="EMBL" id="JAENIJ010000007">
    <property type="protein sequence ID" value="MBK1882088.1"/>
    <property type="molecule type" value="Genomic_DNA"/>
</dbReference>